<dbReference type="Gene3D" id="2.60.120.200">
    <property type="match status" value="1"/>
</dbReference>
<name>K8F4D1_9CHLO</name>
<gene>
    <name evidence="2" type="ORF">Bathy09g01230</name>
</gene>
<reference evidence="2 3" key="1">
    <citation type="submission" date="2011-10" db="EMBL/GenBank/DDBJ databases">
        <authorList>
            <person name="Genoscope - CEA"/>
        </authorList>
    </citation>
    <scope>NUCLEOTIDE SEQUENCE [LARGE SCALE GENOMIC DNA]</scope>
    <source>
        <strain evidence="2 3">RCC 1105</strain>
    </source>
</reference>
<dbReference type="GeneID" id="19013630"/>
<dbReference type="Proteomes" id="UP000198341">
    <property type="component" value="Chromosome 9"/>
</dbReference>
<evidence type="ECO:0000313" key="2">
    <source>
        <dbReference type="EMBL" id="CCO66882.1"/>
    </source>
</evidence>
<dbReference type="InterPro" id="IPR013320">
    <property type="entry name" value="ConA-like_dom_sf"/>
</dbReference>
<dbReference type="RefSeq" id="XP_007511322.1">
    <property type="nucleotide sequence ID" value="XM_007511260.1"/>
</dbReference>
<evidence type="ECO:0000313" key="3">
    <source>
        <dbReference type="Proteomes" id="UP000198341"/>
    </source>
</evidence>
<sequence>MWPSRGGGGGGNTNAPYSPFEDDSNEKSYAAKLYTKKKKKNYTNNGLLFNGYNNNTNNNNNNNRKGVKIIGGVLLLMTILRVFWSSRLSATNTTNRTSGFRHVDKYDREGNAKSMMDGGNGVVVDGNNEYYDVNNDSDDSDGKKTKKTKKNLWSRATNDAPRSSRVSSQKVAANLVIDHLGRALAPMISKYVDIDEDGAVDANELERFAERVGGVENVGKGFTSAVLAALTATWGDAESGGQHNRPIEKTPCALEFNRGLSTGAELEVTSDVQFKGVKPFCVEAWVKPSDAETTRNGFQGYGGAIFAKKMSDEMHPDDDETDVLLMDEDQKKGGKNVGRGQFTFALDDAGGLTFMRETGLTTALRSKRHLKPNSYTHVAASYGFGDASIFINGTLDATRKEGAILRGDDVTPLTIGMLLDRKGRSRLGFTGTIQEVRLWNRPCDKESMKRYYERRLVGWEPGLTAYWPMNDCFGKILAEKRGEYRGRVTGRAAWRRNGHHLMTDDDIELCKHLAKGVIDESLA</sequence>
<dbReference type="AlphaFoldDB" id="K8F4D1"/>
<accession>K8F4D1</accession>
<dbReference type="Pfam" id="PF13385">
    <property type="entry name" value="Laminin_G_3"/>
    <property type="match status" value="1"/>
</dbReference>
<dbReference type="KEGG" id="bpg:Bathy09g01230"/>
<feature type="region of interest" description="Disordered" evidence="1">
    <location>
        <begin position="127"/>
        <end position="165"/>
    </location>
</feature>
<feature type="region of interest" description="Disordered" evidence="1">
    <location>
        <begin position="1"/>
        <end position="23"/>
    </location>
</feature>
<dbReference type="EMBL" id="FO082270">
    <property type="protein sequence ID" value="CCO66882.1"/>
    <property type="molecule type" value="Genomic_DNA"/>
</dbReference>
<organism evidence="2 3">
    <name type="scientific">Bathycoccus prasinos</name>
    <dbReference type="NCBI Taxonomy" id="41875"/>
    <lineage>
        <taxon>Eukaryota</taxon>
        <taxon>Viridiplantae</taxon>
        <taxon>Chlorophyta</taxon>
        <taxon>Mamiellophyceae</taxon>
        <taxon>Mamiellales</taxon>
        <taxon>Bathycoccaceae</taxon>
        <taxon>Bathycoccus</taxon>
    </lineage>
</organism>
<dbReference type="InterPro" id="IPR018247">
    <property type="entry name" value="EF_Hand_1_Ca_BS"/>
</dbReference>
<evidence type="ECO:0000256" key="1">
    <source>
        <dbReference type="SAM" id="MobiDB-lite"/>
    </source>
</evidence>
<feature type="compositionally biased region" description="Gly residues" evidence="1">
    <location>
        <begin position="1"/>
        <end position="12"/>
    </location>
</feature>
<dbReference type="PROSITE" id="PS00018">
    <property type="entry name" value="EF_HAND_1"/>
    <property type="match status" value="1"/>
</dbReference>
<dbReference type="SUPFAM" id="SSF49899">
    <property type="entry name" value="Concanavalin A-like lectins/glucanases"/>
    <property type="match status" value="1"/>
</dbReference>
<keyword evidence="3" id="KW-1185">Reference proteome</keyword>
<dbReference type="eggNOG" id="ENOG502R76S">
    <property type="taxonomic scope" value="Eukaryota"/>
</dbReference>
<feature type="compositionally biased region" description="Polar residues" evidence="1">
    <location>
        <begin position="154"/>
        <end position="165"/>
    </location>
</feature>
<proteinExistence type="predicted"/>
<protein>
    <recommendedName>
        <fullName evidence="4">EF-hand domain-containing protein</fullName>
    </recommendedName>
</protein>
<evidence type="ECO:0008006" key="4">
    <source>
        <dbReference type="Google" id="ProtNLM"/>
    </source>
</evidence>